<evidence type="ECO:0000313" key="4">
    <source>
        <dbReference type="EMBL" id="KAH9329254.1"/>
    </source>
</evidence>
<dbReference type="PIRSF" id="PIRSF009303">
    <property type="entry name" value="Cell_cycle_RAD9"/>
    <property type="match status" value="1"/>
</dbReference>
<dbReference type="PANTHER" id="PTHR15237:SF0">
    <property type="entry name" value="CELL CYCLE CHECKPOINT CONTROL PROTEIN"/>
    <property type="match status" value="1"/>
</dbReference>
<feature type="compositionally biased region" description="Acidic residues" evidence="3">
    <location>
        <begin position="457"/>
        <end position="467"/>
    </location>
</feature>
<accession>A0AA38LMG1</accession>
<dbReference type="Proteomes" id="UP000824469">
    <property type="component" value="Unassembled WGS sequence"/>
</dbReference>
<dbReference type="InterPro" id="IPR026584">
    <property type="entry name" value="Rad9"/>
</dbReference>
<dbReference type="Gene3D" id="3.70.10.10">
    <property type="match status" value="1"/>
</dbReference>
<evidence type="ECO:0000256" key="3">
    <source>
        <dbReference type="SAM" id="MobiDB-lite"/>
    </source>
</evidence>
<feature type="compositionally biased region" description="Polar residues" evidence="3">
    <location>
        <begin position="347"/>
        <end position="358"/>
    </location>
</feature>
<feature type="region of interest" description="Disordered" evidence="3">
    <location>
        <begin position="397"/>
        <end position="483"/>
    </location>
</feature>
<evidence type="ECO:0000256" key="2">
    <source>
        <dbReference type="PIRNR" id="PIRNR009303"/>
    </source>
</evidence>
<dbReference type="GO" id="GO:0031573">
    <property type="term" value="P:mitotic intra-S DNA damage checkpoint signaling"/>
    <property type="evidence" value="ECO:0007669"/>
    <property type="project" value="TreeGrafter"/>
</dbReference>
<comment type="similarity">
    <text evidence="1 2">Belongs to the rad9 family.</text>
</comment>
<reference evidence="4 5" key="1">
    <citation type="journal article" date="2021" name="Nat. Plants">
        <title>The Taxus genome provides insights into paclitaxel biosynthesis.</title>
        <authorList>
            <person name="Xiong X."/>
            <person name="Gou J."/>
            <person name="Liao Q."/>
            <person name="Li Y."/>
            <person name="Zhou Q."/>
            <person name="Bi G."/>
            <person name="Li C."/>
            <person name="Du R."/>
            <person name="Wang X."/>
            <person name="Sun T."/>
            <person name="Guo L."/>
            <person name="Liang H."/>
            <person name="Lu P."/>
            <person name="Wu Y."/>
            <person name="Zhang Z."/>
            <person name="Ro D.K."/>
            <person name="Shang Y."/>
            <person name="Huang S."/>
            <person name="Yan J."/>
        </authorList>
    </citation>
    <scope>NUCLEOTIDE SEQUENCE [LARGE SCALE GENOMIC DNA]</scope>
    <source>
        <strain evidence="4">Ta-2019</strain>
    </source>
</reference>
<dbReference type="PANTHER" id="PTHR15237">
    <property type="entry name" value="DNA REPAIR PROTEIN RAD9"/>
    <property type="match status" value="1"/>
</dbReference>
<dbReference type="SUPFAM" id="SSF55979">
    <property type="entry name" value="DNA clamp"/>
    <property type="match status" value="1"/>
</dbReference>
<dbReference type="InterPro" id="IPR007268">
    <property type="entry name" value="Rad9/Ddc1"/>
</dbReference>
<dbReference type="GO" id="GO:0006281">
    <property type="term" value="P:DNA repair"/>
    <property type="evidence" value="ECO:0007669"/>
    <property type="project" value="UniProtKB-UniRule"/>
</dbReference>
<protein>
    <recommendedName>
        <fullName evidence="6">Cell cycle checkpoint control protein RAD9A</fullName>
    </recommendedName>
</protein>
<dbReference type="EMBL" id="JAHRHJ020000001">
    <property type="protein sequence ID" value="KAH9329254.1"/>
    <property type="molecule type" value="Genomic_DNA"/>
</dbReference>
<evidence type="ECO:0000256" key="1">
    <source>
        <dbReference type="ARBA" id="ARBA00008494"/>
    </source>
</evidence>
<feature type="compositionally biased region" description="Polar residues" evidence="3">
    <location>
        <begin position="429"/>
        <end position="454"/>
    </location>
</feature>
<evidence type="ECO:0008006" key="6">
    <source>
        <dbReference type="Google" id="ProtNLM"/>
    </source>
</evidence>
<keyword evidence="5" id="KW-1185">Reference proteome</keyword>
<dbReference type="GO" id="GO:0030896">
    <property type="term" value="C:checkpoint clamp complex"/>
    <property type="evidence" value="ECO:0007669"/>
    <property type="project" value="UniProtKB-UniRule"/>
</dbReference>
<dbReference type="InterPro" id="IPR046938">
    <property type="entry name" value="DNA_clamp_sf"/>
</dbReference>
<feature type="compositionally biased region" description="Polar residues" evidence="3">
    <location>
        <begin position="320"/>
        <end position="339"/>
    </location>
</feature>
<sequence length="483" mass="53745">MECVTSGNAIKTLNRAITCLAKIGNELIIECLPDKIIFRTLNSSRSAFLAITFKPQFFDTFRLFTAQAQCSVLLKAVCTVFRTPSTSMDHLSIFLPDTEATKLQWTLDCINGIRKTYWIVCNYQPDVQHLALDRTNFPSHLVVKPRDLNRLLGNFQSSLQEITLIATEPTSLPSETENPTDTKAVKLRSYIEILWNPENNDGALHTQLWIDPTEELQEYSHRRAAVDITFSMKELKAFLTFCEACEADMHMFFEKAGEPILLAPKFGLDDGANADFDATLVLATMLISQLREVDNSEPISVENRVPREHDHGEGHLGFQTPHNQNKCRSGQAVPSSGSEPPSDHTRIWSNVSGSGTKSISREAACRPHMQDSADASEEIPTGIHRQQTLHELSGRQDMRETPPQLHKSSGPFPSPAGRGNITARHDSHQQAVGATNINPMNYQRVSQPNPSNWISADSEDEDGDEADACVHSTPPRKMGSGFH</sequence>
<dbReference type="Pfam" id="PF04139">
    <property type="entry name" value="Rad9"/>
    <property type="match status" value="1"/>
</dbReference>
<evidence type="ECO:0000313" key="5">
    <source>
        <dbReference type="Proteomes" id="UP000824469"/>
    </source>
</evidence>
<feature type="compositionally biased region" description="Basic and acidic residues" evidence="3">
    <location>
        <begin position="359"/>
        <end position="371"/>
    </location>
</feature>
<comment type="caution">
    <text evidence="4">The sequence shown here is derived from an EMBL/GenBank/DDBJ whole genome shotgun (WGS) entry which is preliminary data.</text>
</comment>
<gene>
    <name evidence="4" type="ORF">KI387_001362</name>
</gene>
<dbReference type="AlphaFoldDB" id="A0AA38LMG1"/>
<name>A0AA38LMG1_TAXCH</name>
<dbReference type="OMA" id="AYEHPSD"/>
<proteinExistence type="inferred from homology"/>
<organism evidence="4 5">
    <name type="scientific">Taxus chinensis</name>
    <name type="common">Chinese yew</name>
    <name type="synonym">Taxus wallichiana var. chinensis</name>
    <dbReference type="NCBI Taxonomy" id="29808"/>
    <lineage>
        <taxon>Eukaryota</taxon>
        <taxon>Viridiplantae</taxon>
        <taxon>Streptophyta</taxon>
        <taxon>Embryophyta</taxon>
        <taxon>Tracheophyta</taxon>
        <taxon>Spermatophyta</taxon>
        <taxon>Pinopsida</taxon>
        <taxon>Pinidae</taxon>
        <taxon>Conifers II</taxon>
        <taxon>Cupressales</taxon>
        <taxon>Taxaceae</taxon>
        <taxon>Taxus</taxon>
    </lineage>
</organism>
<dbReference type="GO" id="GO:0071479">
    <property type="term" value="P:cellular response to ionizing radiation"/>
    <property type="evidence" value="ECO:0007669"/>
    <property type="project" value="TreeGrafter"/>
</dbReference>
<dbReference type="GO" id="GO:0000076">
    <property type="term" value="P:DNA replication checkpoint signaling"/>
    <property type="evidence" value="ECO:0007669"/>
    <property type="project" value="TreeGrafter"/>
</dbReference>
<feature type="region of interest" description="Disordered" evidence="3">
    <location>
        <begin position="307"/>
        <end position="382"/>
    </location>
</feature>